<dbReference type="EMBL" id="SYVO01000056">
    <property type="protein sequence ID" value="TKG06767.1"/>
    <property type="molecule type" value="Genomic_DNA"/>
</dbReference>
<dbReference type="InterPro" id="IPR011006">
    <property type="entry name" value="CheY-like_superfamily"/>
</dbReference>
<dbReference type="GO" id="GO:0016787">
    <property type="term" value="F:hydrolase activity"/>
    <property type="evidence" value="ECO:0007669"/>
    <property type="project" value="UniProtKB-KW"/>
</dbReference>
<dbReference type="InterPro" id="IPR004358">
    <property type="entry name" value="Sig_transdc_His_kin-like_C"/>
</dbReference>
<dbReference type="FunFam" id="3.30.565.10:FF:000010">
    <property type="entry name" value="Sensor histidine kinase RcsC"/>
    <property type="match status" value="1"/>
</dbReference>
<dbReference type="InterPro" id="IPR003594">
    <property type="entry name" value="HATPase_dom"/>
</dbReference>
<keyword evidence="7" id="KW-0808">Transferase</keyword>
<evidence type="ECO:0000256" key="7">
    <source>
        <dbReference type="ARBA" id="ARBA00022679"/>
    </source>
</evidence>
<gene>
    <name evidence="21" type="ORF">FCV91_15410</name>
</gene>
<dbReference type="InterPro" id="IPR001638">
    <property type="entry name" value="Solute-binding_3/MltF_N"/>
</dbReference>
<proteinExistence type="predicted"/>
<dbReference type="Gene3D" id="3.40.50.2300">
    <property type="match status" value="1"/>
</dbReference>
<dbReference type="InterPro" id="IPR036097">
    <property type="entry name" value="HisK_dim/P_sf"/>
</dbReference>
<keyword evidence="14 17" id="KW-0472">Membrane</keyword>
<evidence type="ECO:0000256" key="17">
    <source>
        <dbReference type="SAM" id="Phobius"/>
    </source>
</evidence>
<comment type="caution">
    <text evidence="21">The sequence shown here is derived from an EMBL/GenBank/DDBJ whole genome shotgun (WGS) entry which is preliminary data.</text>
</comment>
<keyword evidence="4" id="KW-1003">Cell membrane</keyword>
<feature type="modified residue" description="4-aspartylphosphate" evidence="16">
    <location>
        <position position="1044"/>
    </location>
</feature>
<keyword evidence="11" id="KW-0547">Nucleotide-binding</keyword>
<keyword evidence="10" id="KW-0378">Hydrolase</keyword>
<evidence type="ECO:0000313" key="22">
    <source>
        <dbReference type="Proteomes" id="UP000305840"/>
    </source>
</evidence>
<evidence type="ECO:0000313" key="21">
    <source>
        <dbReference type="EMBL" id="TKG06767.1"/>
    </source>
</evidence>
<dbReference type="SMART" id="SM00387">
    <property type="entry name" value="HATPase_c"/>
    <property type="match status" value="1"/>
</dbReference>
<dbReference type="CDD" id="cd00082">
    <property type="entry name" value="HisKA"/>
    <property type="match status" value="1"/>
</dbReference>
<dbReference type="SUPFAM" id="SSF53850">
    <property type="entry name" value="Periplasmic binding protein-like II"/>
    <property type="match status" value="2"/>
</dbReference>
<dbReference type="Pfam" id="PF02518">
    <property type="entry name" value="HATPase_c"/>
    <property type="match status" value="1"/>
</dbReference>
<evidence type="ECO:0000256" key="13">
    <source>
        <dbReference type="ARBA" id="ARBA00023012"/>
    </source>
</evidence>
<feature type="domain" description="HPt" evidence="20">
    <location>
        <begin position="1113"/>
        <end position="1213"/>
    </location>
</feature>
<keyword evidence="9" id="KW-0418">Kinase</keyword>
<evidence type="ECO:0000256" key="10">
    <source>
        <dbReference type="ARBA" id="ARBA00022801"/>
    </source>
</evidence>
<dbReference type="Gene3D" id="3.40.190.10">
    <property type="entry name" value="Periplasmic binding protein-like II"/>
    <property type="match status" value="4"/>
</dbReference>
<evidence type="ECO:0000256" key="15">
    <source>
        <dbReference type="PROSITE-ProRule" id="PRU00110"/>
    </source>
</evidence>
<dbReference type="GO" id="GO:0009927">
    <property type="term" value="F:histidine phosphotransfer kinase activity"/>
    <property type="evidence" value="ECO:0007669"/>
    <property type="project" value="TreeGrafter"/>
</dbReference>
<dbReference type="Pfam" id="PF01627">
    <property type="entry name" value="Hpt"/>
    <property type="match status" value="1"/>
</dbReference>
<keyword evidence="8 17" id="KW-0812">Transmembrane</keyword>
<dbReference type="CDD" id="cd17546">
    <property type="entry name" value="REC_hyHK_CKI1_RcsC-like"/>
    <property type="match status" value="1"/>
</dbReference>
<comment type="subcellular location">
    <subcellularLocation>
        <location evidence="2">Cell inner membrane</location>
        <topology evidence="2">Multi-pass membrane protein</topology>
    </subcellularLocation>
</comment>
<dbReference type="PROSITE" id="PS50110">
    <property type="entry name" value="RESPONSE_REGULATORY"/>
    <property type="match status" value="1"/>
</dbReference>
<dbReference type="PANTHER" id="PTHR43047:SF72">
    <property type="entry name" value="OSMOSENSING HISTIDINE PROTEIN KINASE SLN1"/>
    <property type="match status" value="1"/>
</dbReference>
<feature type="modified residue" description="Phosphohistidine" evidence="15">
    <location>
        <position position="1159"/>
    </location>
</feature>
<evidence type="ECO:0000256" key="4">
    <source>
        <dbReference type="ARBA" id="ARBA00022475"/>
    </source>
</evidence>
<evidence type="ECO:0000256" key="3">
    <source>
        <dbReference type="ARBA" id="ARBA00012438"/>
    </source>
</evidence>
<dbReference type="EC" id="2.7.13.3" evidence="3"/>
<reference evidence="21 22" key="1">
    <citation type="submission" date="2019-04" db="EMBL/GenBank/DDBJ databases">
        <title>A reverse ecology approach based on a biological definition of microbial populations.</title>
        <authorList>
            <person name="Arevalo P."/>
            <person name="Vaninsberghe D."/>
            <person name="Elsherbini J."/>
            <person name="Gore J."/>
            <person name="Polz M."/>
        </authorList>
    </citation>
    <scope>NUCLEOTIDE SEQUENCE [LARGE SCALE GENOMIC DNA]</scope>
    <source>
        <strain evidence="21 22">10N.222.48.A1</strain>
    </source>
</reference>
<organism evidence="21 22">
    <name type="scientific">Vibrio lentus</name>
    <dbReference type="NCBI Taxonomy" id="136468"/>
    <lineage>
        <taxon>Bacteria</taxon>
        <taxon>Pseudomonadati</taxon>
        <taxon>Pseudomonadota</taxon>
        <taxon>Gammaproteobacteria</taxon>
        <taxon>Vibrionales</taxon>
        <taxon>Vibrionaceae</taxon>
        <taxon>Vibrio</taxon>
    </lineage>
</organism>
<evidence type="ECO:0000259" key="20">
    <source>
        <dbReference type="PROSITE" id="PS50894"/>
    </source>
</evidence>
<dbReference type="Pfam" id="PF00072">
    <property type="entry name" value="Response_reg"/>
    <property type="match status" value="1"/>
</dbReference>
<dbReference type="AlphaFoldDB" id="A0A4U2A548"/>
<evidence type="ECO:0000259" key="18">
    <source>
        <dbReference type="PROSITE" id="PS50109"/>
    </source>
</evidence>
<dbReference type="InterPro" id="IPR008207">
    <property type="entry name" value="Sig_transdc_His_kin_Hpt_dom"/>
</dbReference>
<evidence type="ECO:0000256" key="2">
    <source>
        <dbReference type="ARBA" id="ARBA00004429"/>
    </source>
</evidence>
<dbReference type="InterPro" id="IPR036890">
    <property type="entry name" value="HATPase_C_sf"/>
</dbReference>
<evidence type="ECO:0000256" key="11">
    <source>
        <dbReference type="ARBA" id="ARBA00022840"/>
    </source>
</evidence>
<feature type="transmembrane region" description="Helical" evidence="17">
    <location>
        <begin position="496"/>
        <end position="515"/>
    </location>
</feature>
<dbReference type="SUPFAM" id="SSF52172">
    <property type="entry name" value="CheY-like"/>
    <property type="match status" value="1"/>
</dbReference>
<dbReference type="Gene3D" id="3.30.565.10">
    <property type="entry name" value="Histidine kinase-like ATPase, C-terminal domain"/>
    <property type="match status" value="1"/>
</dbReference>
<dbReference type="GO" id="GO:0000155">
    <property type="term" value="F:phosphorelay sensor kinase activity"/>
    <property type="evidence" value="ECO:0007669"/>
    <property type="project" value="InterPro"/>
</dbReference>
<dbReference type="GO" id="GO:0005886">
    <property type="term" value="C:plasma membrane"/>
    <property type="evidence" value="ECO:0007669"/>
    <property type="project" value="UniProtKB-SubCell"/>
</dbReference>
<protein>
    <recommendedName>
        <fullName evidence="3">histidine kinase</fullName>
        <ecNumber evidence="3">2.7.13.3</ecNumber>
    </recommendedName>
</protein>
<dbReference type="InterPro" id="IPR001789">
    <property type="entry name" value="Sig_transdc_resp-reg_receiver"/>
</dbReference>
<evidence type="ECO:0000256" key="8">
    <source>
        <dbReference type="ARBA" id="ARBA00022692"/>
    </source>
</evidence>
<dbReference type="SMART" id="SM00448">
    <property type="entry name" value="REC"/>
    <property type="match status" value="1"/>
</dbReference>
<dbReference type="Gene3D" id="1.20.120.160">
    <property type="entry name" value="HPT domain"/>
    <property type="match status" value="1"/>
</dbReference>
<dbReference type="CDD" id="cd16922">
    <property type="entry name" value="HATPase_EvgS-ArcB-TorS-like"/>
    <property type="match status" value="1"/>
</dbReference>
<feature type="domain" description="Response regulatory" evidence="19">
    <location>
        <begin position="995"/>
        <end position="1111"/>
    </location>
</feature>
<keyword evidence="6 16" id="KW-0597">Phosphoprotein</keyword>
<dbReference type="SMART" id="SM00062">
    <property type="entry name" value="PBPb"/>
    <property type="match status" value="1"/>
</dbReference>
<evidence type="ECO:0000256" key="1">
    <source>
        <dbReference type="ARBA" id="ARBA00000085"/>
    </source>
</evidence>
<dbReference type="RefSeq" id="WP_099165190.1">
    <property type="nucleotide sequence ID" value="NZ_MCSJ01000015.1"/>
</dbReference>
<evidence type="ECO:0000259" key="19">
    <source>
        <dbReference type="PROSITE" id="PS50110"/>
    </source>
</evidence>
<dbReference type="SUPFAM" id="SSF55874">
    <property type="entry name" value="ATPase domain of HSP90 chaperone/DNA topoisomerase II/histidine kinase"/>
    <property type="match status" value="1"/>
</dbReference>
<evidence type="ECO:0000256" key="6">
    <source>
        <dbReference type="ARBA" id="ARBA00022553"/>
    </source>
</evidence>
<dbReference type="PROSITE" id="PS50109">
    <property type="entry name" value="HIS_KIN"/>
    <property type="match status" value="1"/>
</dbReference>
<comment type="catalytic activity">
    <reaction evidence="1">
        <text>ATP + protein L-histidine = ADP + protein N-phospho-L-histidine.</text>
        <dbReference type="EC" id="2.7.13.3"/>
    </reaction>
</comment>
<dbReference type="SMART" id="SM00388">
    <property type="entry name" value="HisKA"/>
    <property type="match status" value="1"/>
</dbReference>
<keyword evidence="11" id="KW-0067">ATP-binding</keyword>
<dbReference type="InterPro" id="IPR036641">
    <property type="entry name" value="HPT_dom_sf"/>
</dbReference>
<dbReference type="PRINTS" id="PR00344">
    <property type="entry name" value="BCTRLSENSOR"/>
</dbReference>
<keyword evidence="5" id="KW-0997">Cell inner membrane</keyword>
<dbReference type="SUPFAM" id="SSF47226">
    <property type="entry name" value="Histidine-containing phosphotransfer domain, HPT domain"/>
    <property type="match status" value="1"/>
</dbReference>
<evidence type="ECO:0000256" key="16">
    <source>
        <dbReference type="PROSITE-ProRule" id="PRU00169"/>
    </source>
</evidence>
<sequence length="1215" mass="136643">MLNFRNTIVLFAITLVCLVIPKPIVASEQRDDKIVVGVLSNNSHDGGGKFEAIYGISLDYLSNISHFLNLKLEIKHYDNIPDLLDDVEANKIDGALGFSKTEQREKKFSFSEPIFSTTLAVWYRDVYLKNKNQDQLTWACIDKSVYCQFVEKRGAQKIYRAKSRDDAFNAVLQGKADALVSTYVSINEYLDHKNVMRGAVDVPIWLPEENIRFVSSKDNSDLIKGIDSILLWEVEGRGIRSVASKNPYHVSDKLISQYKAHQNGKDVITYSSSGEAYPFLFENEKQQLDGMLVEYLALVSSRTGLGFDYVVPELNLESSYTSYNADIVPVSYRDKTITKADKWLITKPFMRASFTKVTYTQANTMPKSDKKGILLSVSKQGIINVGQREDINITRYRDMKKILDDLKSGEISAAYVPSDITYSMILNDSSEGLTFDKNQGITYSIAFAVSKKNAELKNVLNSIIDTVSKEEIEKLRRNYRKFNLVYGYDSSNVNKFAALVLVVFVTLSYLGYLLLVNLRYKVKLAELNAGNEEKEKIWLSEIIQEINNIVFIHNDRNEILLSNCPKFQSNECQVCTMKSQASGASLVGNQIEIKTILDGHNLNDTHLAEDCRLDISHVHRESKTISSSNSDKRFILTSLLDVSAQKKRENALIKAEKEAKLAVEARENLLTTMSHELRTPLSAVHGLLDIIKINASNNKDSHLVDQAIRSLDHLNKLVDGVLDLSKIESGVLSVQAEKVELLPLLCDVFRTFEPISKSKNLSYSVEIHPFAFRWVMVDGIRVAQILTNLLSNAVKFTSEGQISVVVAVVDGQLIVELTDTGIGMTPTQQQQVLKPFVQADDTITRQFGGTGLGLSIVDQLLQCMGGELHIESELRCGTTINVSIPFVLNENDNEGSADYGIRDLTYSRDLPDNLRGWCHEWRLMESENMPDLSTIRNSQSNHVDMTFRGGMNDLVTIEHEQLKYPDSLLNLIVKSDEHAINVPLPKAVREWKHGDVLIAEDNPINQSVMTLQMNEIGIKPVFVDNGLQAWEYINQNPIKLLLTDFHMPELDGYELASKIKSSDQFKGIVVIGITAEDSRVAREKTKDIAIDDILYKPYSVSKLLDILEKHATSLNQAPTWLERFDKDDAIAVANVFINTMSEDVARVDINSPTINRTLHRIKGALNAVGANEIAVLCHDVECCEPKANQEKLGKLVRTIESEIEFTKVWLKANEY</sequence>
<evidence type="ECO:0000256" key="5">
    <source>
        <dbReference type="ARBA" id="ARBA00022519"/>
    </source>
</evidence>
<dbReference type="Proteomes" id="UP000305840">
    <property type="component" value="Unassembled WGS sequence"/>
</dbReference>
<dbReference type="PROSITE" id="PS50894">
    <property type="entry name" value="HPT"/>
    <property type="match status" value="1"/>
</dbReference>
<dbReference type="InterPro" id="IPR005467">
    <property type="entry name" value="His_kinase_dom"/>
</dbReference>
<dbReference type="Pfam" id="PF00512">
    <property type="entry name" value="HisKA"/>
    <property type="match status" value="1"/>
</dbReference>
<name>A0A4U2A548_9VIBR</name>
<dbReference type="SUPFAM" id="SSF47384">
    <property type="entry name" value="Homodimeric domain of signal transducing histidine kinase"/>
    <property type="match status" value="1"/>
</dbReference>
<dbReference type="Pfam" id="PF00497">
    <property type="entry name" value="SBP_bac_3"/>
    <property type="match status" value="1"/>
</dbReference>
<dbReference type="Gene3D" id="1.10.287.130">
    <property type="match status" value="1"/>
</dbReference>
<keyword evidence="13" id="KW-0902">Two-component regulatory system</keyword>
<feature type="domain" description="Histidine kinase" evidence="18">
    <location>
        <begin position="672"/>
        <end position="888"/>
    </location>
</feature>
<accession>A0A4U2A548</accession>
<keyword evidence="12 17" id="KW-1133">Transmembrane helix</keyword>
<dbReference type="InterPro" id="IPR003661">
    <property type="entry name" value="HisK_dim/P_dom"/>
</dbReference>
<evidence type="ECO:0000256" key="12">
    <source>
        <dbReference type="ARBA" id="ARBA00022989"/>
    </source>
</evidence>
<evidence type="ECO:0000256" key="14">
    <source>
        <dbReference type="ARBA" id="ARBA00023136"/>
    </source>
</evidence>
<dbReference type="PANTHER" id="PTHR43047">
    <property type="entry name" value="TWO-COMPONENT HISTIDINE PROTEIN KINASE"/>
    <property type="match status" value="1"/>
</dbReference>
<evidence type="ECO:0000256" key="9">
    <source>
        <dbReference type="ARBA" id="ARBA00022777"/>
    </source>
</evidence>